<proteinExistence type="predicted"/>
<evidence type="ECO:0000313" key="2">
    <source>
        <dbReference type="Proteomes" id="UP000499080"/>
    </source>
</evidence>
<feature type="non-terminal residue" evidence="1">
    <location>
        <position position="1"/>
    </location>
</feature>
<name>A0A4Y1ZJ21_ARAVE</name>
<evidence type="ECO:0000313" key="1">
    <source>
        <dbReference type="EMBL" id="GBL53138.1"/>
    </source>
</evidence>
<dbReference type="EMBL" id="BGPR01075049">
    <property type="protein sequence ID" value="GBL53138.1"/>
    <property type="molecule type" value="Genomic_DNA"/>
</dbReference>
<comment type="caution">
    <text evidence="1">The sequence shown here is derived from an EMBL/GenBank/DDBJ whole genome shotgun (WGS) entry which is preliminary data.</text>
</comment>
<dbReference type="Proteomes" id="UP000499080">
    <property type="component" value="Unassembled WGS sequence"/>
</dbReference>
<protein>
    <submittedName>
        <fullName evidence="1">Uncharacterized protein</fullName>
    </submittedName>
</protein>
<reference evidence="1 2" key="1">
    <citation type="journal article" date="2019" name="Sci. Rep.">
        <title>Orb-weaving spider Araneus ventricosus genome elucidates the spidroin gene catalogue.</title>
        <authorList>
            <person name="Kono N."/>
            <person name="Nakamura H."/>
            <person name="Ohtoshi R."/>
            <person name="Moran D.A.P."/>
            <person name="Shinohara A."/>
            <person name="Yoshida Y."/>
            <person name="Fujiwara M."/>
            <person name="Mori M."/>
            <person name="Tomita M."/>
            <person name="Arakawa K."/>
        </authorList>
    </citation>
    <scope>NUCLEOTIDE SEQUENCE [LARGE SCALE GENOMIC DNA]</scope>
</reference>
<organism evidence="1 2">
    <name type="scientific">Araneus ventricosus</name>
    <name type="common">Orbweaver spider</name>
    <name type="synonym">Epeira ventricosa</name>
    <dbReference type="NCBI Taxonomy" id="182803"/>
    <lineage>
        <taxon>Eukaryota</taxon>
        <taxon>Metazoa</taxon>
        <taxon>Ecdysozoa</taxon>
        <taxon>Arthropoda</taxon>
        <taxon>Chelicerata</taxon>
        <taxon>Arachnida</taxon>
        <taxon>Araneae</taxon>
        <taxon>Araneomorphae</taxon>
        <taxon>Entelegynae</taxon>
        <taxon>Araneoidea</taxon>
        <taxon>Araneidae</taxon>
        <taxon>Araneus</taxon>
    </lineage>
</organism>
<sequence length="69" mass="7967">YSSWAEVSGMNADSSDSMRRHVWGMYLSRTVVRTTRLVYTTRNDRTIRLEPSARDLIIKLKFKKMGVAG</sequence>
<accession>A0A4Y1ZJ21</accession>
<dbReference type="AlphaFoldDB" id="A0A4Y1ZJ21"/>
<keyword evidence="2" id="KW-1185">Reference proteome</keyword>
<gene>
    <name evidence="1" type="ORF">AVEN_39578_1</name>
</gene>